<reference evidence="3 4" key="1">
    <citation type="submission" date="2016-01" db="EMBL/GenBank/DDBJ databases">
        <authorList>
            <person name="McClelland M."/>
            <person name="Jain A."/>
            <person name="Saraogi P."/>
            <person name="Mendelson R."/>
            <person name="Westerman R."/>
            <person name="SanMiguel P."/>
            <person name="Csonka L."/>
        </authorList>
    </citation>
    <scope>NUCLEOTIDE SEQUENCE [LARGE SCALE GENOMIC DNA]</scope>
    <source>
        <strain evidence="3 4">NCPPB 2472</strain>
    </source>
</reference>
<dbReference type="Pfam" id="PF03061">
    <property type="entry name" value="4HBT"/>
    <property type="match status" value="1"/>
</dbReference>
<dbReference type="CDD" id="cd03443">
    <property type="entry name" value="PaaI_thioesterase"/>
    <property type="match status" value="1"/>
</dbReference>
<dbReference type="EMBL" id="CP014135">
    <property type="protein sequence ID" value="AMB86697.1"/>
    <property type="molecule type" value="Genomic_DNA"/>
</dbReference>
<dbReference type="SUPFAM" id="SSF54637">
    <property type="entry name" value="Thioesterase/thiol ester dehydrase-isomerase"/>
    <property type="match status" value="1"/>
</dbReference>
<dbReference type="RefSeq" id="WP_060783240.1">
    <property type="nucleotide sequence ID" value="NZ_CP014135.1"/>
</dbReference>
<name>A0A0X1T3L8_PSEAA</name>
<dbReference type="InterPro" id="IPR003736">
    <property type="entry name" value="PAAI_dom"/>
</dbReference>
<gene>
    <name evidence="3" type="ORF">AWM79_15860</name>
</gene>
<keyword evidence="4" id="KW-1185">Reference proteome</keyword>
<evidence type="ECO:0000259" key="2">
    <source>
        <dbReference type="Pfam" id="PF03061"/>
    </source>
</evidence>
<keyword evidence="1" id="KW-0378">Hydrolase</keyword>
<dbReference type="KEGG" id="pagb:AWM79_15860"/>
<feature type="domain" description="Thioesterase" evidence="2">
    <location>
        <begin position="47"/>
        <end position="112"/>
    </location>
</feature>
<dbReference type="AlphaFoldDB" id="A0A0X1T3L8"/>
<dbReference type="InterPro" id="IPR006683">
    <property type="entry name" value="Thioestr_dom"/>
</dbReference>
<sequence length="133" mass="14477">MDVPRDFKPLFRSSPFLDLLGPFYYRENTENFTIGIRVEEKHTNARGLAHGGLFMALADVALGYSAAFSKDPPLKLVTTALTTDFAGSAKIGDWLEAVVDVQKSGSRLVFANSYISVGDERVVRASASFLVAS</sequence>
<proteinExistence type="predicted"/>
<accession>A0A0X1T3L8</accession>
<dbReference type="Gene3D" id="3.10.129.10">
    <property type="entry name" value="Hotdog Thioesterase"/>
    <property type="match status" value="1"/>
</dbReference>
<evidence type="ECO:0000313" key="3">
    <source>
        <dbReference type="EMBL" id="AMB86697.1"/>
    </source>
</evidence>
<dbReference type="STRING" id="46677.AWM79_15860"/>
<evidence type="ECO:0000313" key="4">
    <source>
        <dbReference type="Proteomes" id="UP000063229"/>
    </source>
</evidence>
<dbReference type="InterPro" id="IPR029069">
    <property type="entry name" value="HotDog_dom_sf"/>
</dbReference>
<dbReference type="GO" id="GO:0016289">
    <property type="term" value="F:acyl-CoA hydrolase activity"/>
    <property type="evidence" value="ECO:0007669"/>
    <property type="project" value="UniProtKB-ARBA"/>
</dbReference>
<organism evidence="3 4">
    <name type="scientific">Pseudomonas agarici</name>
    <dbReference type="NCBI Taxonomy" id="46677"/>
    <lineage>
        <taxon>Bacteria</taxon>
        <taxon>Pseudomonadati</taxon>
        <taxon>Pseudomonadota</taxon>
        <taxon>Gammaproteobacteria</taxon>
        <taxon>Pseudomonadales</taxon>
        <taxon>Pseudomonadaceae</taxon>
        <taxon>Pseudomonas</taxon>
    </lineage>
</organism>
<evidence type="ECO:0000256" key="1">
    <source>
        <dbReference type="ARBA" id="ARBA00022801"/>
    </source>
</evidence>
<dbReference type="NCBIfam" id="TIGR00369">
    <property type="entry name" value="unchar_dom_1"/>
    <property type="match status" value="1"/>
</dbReference>
<protein>
    <submittedName>
        <fullName evidence="3">Esterase</fullName>
    </submittedName>
</protein>
<dbReference type="Proteomes" id="UP000063229">
    <property type="component" value="Chromosome"/>
</dbReference>